<reference evidence="7 8" key="1">
    <citation type="submission" date="2023-07" db="EMBL/GenBank/DDBJ databases">
        <authorList>
            <person name="Peeters C."/>
        </authorList>
    </citation>
    <scope>NUCLEOTIDE SEQUENCE [LARGE SCALE GENOMIC DNA]</scope>
    <source>
        <strain evidence="7 8">LMG 18101</strain>
    </source>
</reference>
<dbReference type="SUPFAM" id="SSF56300">
    <property type="entry name" value="Metallo-dependent phosphatases"/>
    <property type="match status" value="1"/>
</dbReference>
<evidence type="ECO:0000256" key="2">
    <source>
        <dbReference type="ARBA" id="ARBA00005419"/>
    </source>
</evidence>
<evidence type="ECO:0000256" key="5">
    <source>
        <dbReference type="HAMAP-Rule" id="MF_00199"/>
    </source>
</evidence>
<evidence type="ECO:0000256" key="4">
    <source>
        <dbReference type="ARBA" id="ARBA00049417"/>
    </source>
</evidence>
<dbReference type="PANTHER" id="PTHR40942:SF4">
    <property type="entry name" value="CYTOCHROME C5"/>
    <property type="match status" value="1"/>
</dbReference>
<evidence type="ECO:0000313" key="8">
    <source>
        <dbReference type="Proteomes" id="UP001189757"/>
    </source>
</evidence>
<dbReference type="NCBIfam" id="TIGR00668">
    <property type="entry name" value="apaH"/>
    <property type="match status" value="1"/>
</dbReference>
<dbReference type="InterPro" id="IPR004617">
    <property type="entry name" value="ApaH"/>
</dbReference>
<gene>
    <name evidence="5 7" type="primary">apaH</name>
    <name evidence="7" type="ORF">LMG18101_00446</name>
</gene>
<protein>
    <recommendedName>
        <fullName evidence="5">Bis(5'-nucleosyl)-tetraphosphatase, symmetrical</fullName>
        <ecNumber evidence="5">3.6.1.41</ecNumber>
    </recommendedName>
    <alternativeName>
        <fullName evidence="5">Ap4A hydrolase</fullName>
    </alternativeName>
    <alternativeName>
        <fullName evidence="5">Diadenosine 5',5'''-P1,P4-tetraphosphate pyrophosphohydrolase</fullName>
    </alternativeName>
    <alternativeName>
        <fullName evidence="5">Diadenosine tetraphosphatase</fullName>
    </alternativeName>
</protein>
<dbReference type="HAMAP" id="MF_00199">
    <property type="entry name" value="ApaH"/>
    <property type="match status" value="1"/>
</dbReference>
<evidence type="ECO:0000313" key="7">
    <source>
        <dbReference type="EMBL" id="CAJ0808829.1"/>
    </source>
</evidence>
<dbReference type="PANTHER" id="PTHR40942">
    <property type="match status" value="1"/>
</dbReference>
<comment type="function">
    <text evidence="1 5">Hydrolyzes diadenosine 5',5'''-P1,P4-tetraphosphate to yield ADP.</text>
</comment>
<dbReference type="CDD" id="cd07422">
    <property type="entry name" value="MPP_ApaH"/>
    <property type="match status" value="1"/>
</dbReference>
<dbReference type="EC" id="3.6.1.41" evidence="5"/>
<dbReference type="Gene3D" id="3.60.21.10">
    <property type="match status" value="1"/>
</dbReference>
<name>A0ABN9JE49_9RALS</name>
<dbReference type="PIRSF" id="PIRSF000903">
    <property type="entry name" value="B5n-ttraPtase_sm"/>
    <property type="match status" value="1"/>
</dbReference>
<accession>A0ABN9JE49</accession>
<dbReference type="EMBL" id="CATZLL010000001">
    <property type="protein sequence ID" value="CAJ0808829.1"/>
    <property type="molecule type" value="Genomic_DNA"/>
</dbReference>
<dbReference type="NCBIfam" id="NF001204">
    <property type="entry name" value="PRK00166.1"/>
    <property type="match status" value="1"/>
</dbReference>
<evidence type="ECO:0000259" key="6">
    <source>
        <dbReference type="Pfam" id="PF00149"/>
    </source>
</evidence>
<proteinExistence type="inferred from homology"/>
<dbReference type="Pfam" id="PF00149">
    <property type="entry name" value="Metallophos"/>
    <property type="match status" value="1"/>
</dbReference>
<comment type="similarity">
    <text evidence="2 5">Belongs to the Ap4A hydrolase family.</text>
</comment>
<dbReference type="Proteomes" id="UP001189757">
    <property type="component" value="Unassembled WGS sequence"/>
</dbReference>
<organism evidence="7 8">
    <name type="scientific">Ralstonia flaminis</name>
    <dbReference type="NCBI Taxonomy" id="3058597"/>
    <lineage>
        <taxon>Bacteria</taxon>
        <taxon>Pseudomonadati</taxon>
        <taxon>Pseudomonadota</taxon>
        <taxon>Betaproteobacteria</taxon>
        <taxon>Burkholderiales</taxon>
        <taxon>Burkholderiaceae</taxon>
        <taxon>Ralstonia</taxon>
    </lineage>
</organism>
<feature type="domain" description="Calcineurin-like phosphoesterase" evidence="6">
    <location>
        <begin position="23"/>
        <end position="143"/>
    </location>
</feature>
<dbReference type="InterPro" id="IPR004843">
    <property type="entry name" value="Calcineurin-like_PHP"/>
</dbReference>
<keyword evidence="3 5" id="KW-0378">Hydrolase</keyword>
<comment type="catalytic activity">
    <reaction evidence="4 5">
        <text>P(1),P(4)-bis(5'-adenosyl) tetraphosphate + H2O = 2 ADP + 2 H(+)</text>
        <dbReference type="Rhea" id="RHEA:24252"/>
        <dbReference type="ChEBI" id="CHEBI:15377"/>
        <dbReference type="ChEBI" id="CHEBI:15378"/>
        <dbReference type="ChEBI" id="CHEBI:58141"/>
        <dbReference type="ChEBI" id="CHEBI:456216"/>
        <dbReference type="EC" id="3.6.1.41"/>
    </reaction>
</comment>
<sequence>MDNNIRFYRAIVHSHASETTPHAIGDLQGCCAPLQSLLAALPANAPLRFVGDLINRGPDSLGTLRQVIALCEAGRARTVLGNHDIHLLAVAAGVRKPGKRDTIAEILAAPDRDQLIDWLRHQPLAIFENGFLMVHAGVLPQWTTGDVLELAGAVERELRSAHWKTFLADAFGNHPAKWSNDLVGMDRLRLTINALTRLRFCTLDGAMEFETTDAEGAPDGHMPWFDVPGRRTRGTPIVFGHWSTRGLVMRDDLIGLDTGCVWGGKLSAAKLSLAPAERDVVQVACEQAQDPLAHQKNSQAA</sequence>
<comment type="caution">
    <text evidence="7">The sequence shown here is derived from an EMBL/GenBank/DDBJ whole genome shotgun (WGS) entry which is preliminary data.</text>
</comment>
<keyword evidence="8" id="KW-1185">Reference proteome</keyword>
<dbReference type="GO" id="GO:0008803">
    <property type="term" value="F:bis(5'-nucleosyl)-tetraphosphatase (symmetrical) activity"/>
    <property type="evidence" value="ECO:0007669"/>
    <property type="project" value="UniProtKB-EC"/>
</dbReference>
<evidence type="ECO:0000256" key="1">
    <source>
        <dbReference type="ARBA" id="ARBA00003413"/>
    </source>
</evidence>
<dbReference type="InterPro" id="IPR029052">
    <property type="entry name" value="Metallo-depent_PP-like"/>
</dbReference>
<evidence type="ECO:0000256" key="3">
    <source>
        <dbReference type="ARBA" id="ARBA00022801"/>
    </source>
</evidence>